<dbReference type="AlphaFoldDB" id="A0A4Y2T4L2"/>
<reference evidence="3 4" key="1">
    <citation type="journal article" date="2019" name="Sci. Rep.">
        <title>Orb-weaving spider Araneus ventricosus genome elucidates the spidroin gene catalogue.</title>
        <authorList>
            <person name="Kono N."/>
            <person name="Nakamura H."/>
            <person name="Ohtoshi R."/>
            <person name="Moran D.A.P."/>
            <person name="Shinohara A."/>
            <person name="Yoshida Y."/>
            <person name="Fujiwara M."/>
            <person name="Mori M."/>
            <person name="Tomita M."/>
            <person name="Arakawa K."/>
        </authorList>
    </citation>
    <scope>NUCLEOTIDE SEQUENCE [LARGE SCALE GENOMIC DNA]</scope>
</reference>
<dbReference type="EMBL" id="BGPR01026084">
    <property type="protein sequence ID" value="GBN95527.1"/>
    <property type="molecule type" value="Genomic_DNA"/>
</dbReference>
<organism evidence="3 4">
    <name type="scientific">Araneus ventricosus</name>
    <name type="common">Orbweaver spider</name>
    <name type="synonym">Epeira ventricosa</name>
    <dbReference type="NCBI Taxonomy" id="182803"/>
    <lineage>
        <taxon>Eukaryota</taxon>
        <taxon>Metazoa</taxon>
        <taxon>Ecdysozoa</taxon>
        <taxon>Arthropoda</taxon>
        <taxon>Chelicerata</taxon>
        <taxon>Arachnida</taxon>
        <taxon>Araneae</taxon>
        <taxon>Araneomorphae</taxon>
        <taxon>Entelegynae</taxon>
        <taxon>Araneoidea</taxon>
        <taxon>Araneidae</taxon>
        <taxon>Araneus</taxon>
    </lineage>
</organism>
<evidence type="ECO:0000313" key="3">
    <source>
        <dbReference type="EMBL" id="GBN95528.1"/>
    </source>
</evidence>
<proteinExistence type="predicted"/>
<protein>
    <submittedName>
        <fullName evidence="3">Uncharacterized protein</fullName>
    </submittedName>
</protein>
<dbReference type="EMBL" id="BGPR01026085">
    <property type="protein sequence ID" value="GBN95528.1"/>
    <property type="molecule type" value="Genomic_DNA"/>
</dbReference>
<name>A0A4Y2T4L2_ARAVE</name>
<evidence type="ECO:0000256" key="1">
    <source>
        <dbReference type="SAM" id="SignalP"/>
    </source>
</evidence>
<feature type="signal peptide" evidence="1">
    <location>
        <begin position="1"/>
        <end position="19"/>
    </location>
</feature>
<feature type="chain" id="PRO_5036129255" evidence="1">
    <location>
        <begin position="20"/>
        <end position="107"/>
    </location>
</feature>
<comment type="caution">
    <text evidence="3">The sequence shown here is derived from an EMBL/GenBank/DDBJ whole genome shotgun (WGS) entry which is preliminary data.</text>
</comment>
<keyword evidence="1" id="KW-0732">Signal</keyword>
<gene>
    <name evidence="3" type="ORF">AVEN_209167_1</name>
    <name evidence="2" type="ORF">AVEN_69077_1</name>
</gene>
<sequence length="107" mass="12074">MFTLPALLYLKLLPLFGQCLYRLIVPNKSRPPHAGRGLPTGPLPALHPFWVGRASVGLVSDDTFGSSNLLKRQKGMERWAVDRRPWSRTYRGSDEDLRSDTRSPQQG</sequence>
<dbReference type="Proteomes" id="UP000499080">
    <property type="component" value="Unassembled WGS sequence"/>
</dbReference>
<accession>A0A4Y2T4L2</accession>
<keyword evidence="4" id="KW-1185">Reference proteome</keyword>
<evidence type="ECO:0000313" key="2">
    <source>
        <dbReference type="EMBL" id="GBN95527.1"/>
    </source>
</evidence>
<evidence type="ECO:0000313" key="4">
    <source>
        <dbReference type="Proteomes" id="UP000499080"/>
    </source>
</evidence>